<dbReference type="AlphaFoldDB" id="A0A6A8A3M1"/>
<dbReference type="InterPro" id="IPR028087">
    <property type="entry name" value="Tad_N"/>
</dbReference>
<name>A0A6A8A3M1_9HYPH</name>
<feature type="domain" description="VWFA" evidence="2">
    <location>
        <begin position="165"/>
        <end position="385"/>
    </location>
</feature>
<dbReference type="Gene3D" id="3.40.50.410">
    <property type="entry name" value="von Willebrand factor, type A domain"/>
    <property type="match status" value="1"/>
</dbReference>
<organism evidence="3 4">
    <name type="scientific">Endobacterium cereale</name>
    <dbReference type="NCBI Taxonomy" id="2663029"/>
    <lineage>
        <taxon>Bacteria</taxon>
        <taxon>Pseudomonadati</taxon>
        <taxon>Pseudomonadota</taxon>
        <taxon>Alphaproteobacteria</taxon>
        <taxon>Hyphomicrobiales</taxon>
        <taxon>Rhizobiaceae</taxon>
        <taxon>Endobacterium</taxon>
    </lineage>
</organism>
<proteinExistence type="predicted"/>
<reference evidence="3 4" key="1">
    <citation type="submission" date="2019-11" db="EMBL/GenBank/DDBJ databases">
        <title>Genome analysis of Rhizobacterium cereale a novel genus and species isolated from maize roots in North Spain.</title>
        <authorList>
            <person name="Menendez E."/>
            <person name="Flores-Felix J.D."/>
            <person name="Ramirez-Bahena M.-H."/>
            <person name="Igual J.M."/>
            <person name="Garcia-Fraile P."/>
            <person name="Peix A."/>
            <person name="Velazquez E."/>
        </authorList>
    </citation>
    <scope>NUCLEOTIDE SEQUENCE [LARGE SCALE GENOMIC DNA]</scope>
    <source>
        <strain evidence="3 4">RZME27</strain>
    </source>
</reference>
<dbReference type="CDD" id="cd00198">
    <property type="entry name" value="vWFA"/>
    <property type="match status" value="1"/>
</dbReference>
<dbReference type="Pfam" id="PF00092">
    <property type="entry name" value="VWA"/>
    <property type="match status" value="1"/>
</dbReference>
<dbReference type="EMBL" id="WIXI01000034">
    <property type="protein sequence ID" value="MQY45523.1"/>
    <property type="molecule type" value="Genomic_DNA"/>
</dbReference>
<keyword evidence="1" id="KW-0472">Membrane</keyword>
<comment type="caution">
    <text evidence="3">The sequence shown here is derived from an EMBL/GenBank/DDBJ whole genome shotgun (WGS) entry which is preliminary data.</text>
</comment>
<dbReference type="PROSITE" id="PS50234">
    <property type="entry name" value="VWFA"/>
    <property type="match status" value="1"/>
</dbReference>
<evidence type="ECO:0000256" key="1">
    <source>
        <dbReference type="SAM" id="Phobius"/>
    </source>
</evidence>
<accession>A0A6A8A3M1</accession>
<protein>
    <submittedName>
        <fullName evidence="3">VWA domain-containing protein</fullName>
    </submittedName>
</protein>
<evidence type="ECO:0000313" key="3">
    <source>
        <dbReference type="EMBL" id="MQY45523.1"/>
    </source>
</evidence>
<sequence>MFGMRQFQQTIRRFIRQENGNFALMTALILPVLLGTAGMAIDATNMVLSRAQLQDATDAAALAVSSRLADKKIDSSTGSEYGKNFVAGRFSGSSDATSVAAIKAGTTVSITTTAQGVSGKSFAVAVNSSVPVPLTPLTRLLFGQEVNVSAASKTVSGYGGPRGLSMEVLLDTSGSMAQNTATQRTRCTLQLFNICLAYQTYYVTKLDAVKEAATALFDGLDKVDPTPKFIRTGAITYATTMVAQSNMAWGTTDSRRQVNNILTAVGGTDATLSMQTAINNIKASPAKTDTESVEQKKKGNDPVDRVIVLMTDGEMTGASAVWDAVFDKSVRDQCAAAKTAGIKVFTVAFMAPPRGQDLLKACATTEANYYEPNTVDSLVSAFAEIAEKATAQPTRLTN</sequence>
<dbReference type="InterPro" id="IPR002035">
    <property type="entry name" value="VWF_A"/>
</dbReference>
<keyword evidence="1" id="KW-1133">Transmembrane helix</keyword>
<feature type="transmembrane region" description="Helical" evidence="1">
    <location>
        <begin position="21"/>
        <end position="41"/>
    </location>
</feature>
<keyword evidence="1" id="KW-0812">Transmembrane</keyword>
<keyword evidence="4" id="KW-1185">Reference proteome</keyword>
<dbReference type="SMART" id="SM00327">
    <property type="entry name" value="VWA"/>
    <property type="match status" value="1"/>
</dbReference>
<gene>
    <name evidence="3" type="ORF">GAO09_05530</name>
</gene>
<dbReference type="Pfam" id="PF13400">
    <property type="entry name" value="Tad"/>
    <property type="match status" value="1"/>
</dbReference>
<dbReference type="Proteomes" id="UP000435138">
    <property type="component" value="Unassembled WGS sequence"/>
</dbReference>
<evidence type="ECO:0000259" key="2">
    <source>
        <dbReference type="PROSITE" id="PS50234"/>
    </source>
</evidence>
<dbReference type="InterPro" id="IPR036465">
    <property type="entry name" value="vWFA_dom_sf"/>
</dbReference>
<evidence type="ECO:0000313" key="4">
    <source>
        <dbReference type="Proteomes" id="UP000435138"/>
    </source>
</evidence>
<dbReference type="SUPFAM" id="SSF53300">
    <property type="entry name" value="vWA-like"/>
    <property type="match status" value="1"/>
</dbReference>